<accession>A0A327JYK7</accession>
<protein>
    <recommendedName>
        <fullName evidence="3">Recombinase family protein</fullName>
    </recommendedName>
</protein>
<dbReference type="EMBL" id="NPEX01000948">
    <property type="protein sequence ID" value="RAI31111.1"/>
    <property type="molecule type" value="Genomic_DNA"/>
</dbReference>
<sequence>DLPDGQIRNQRITDILTRVTYAGYLEVPKWDIPLRKARHEGLITLETHQKILDRLKGGARVPARKDINADFPLRGFVLCGD</sequence>
<keyword evidence="2" id="KW-1185">Reference proteome</keyword>
<feature type="non-terminal residue" evidence="1">
    <location>
        <position position="1"/>
    </location>
</feature>
<gene>
    <name evidence="1" type="ORF">CH341_32830</name>
</gene>
<organism evidence="1 2">
    <name type="scientific">Rhodoplanes roseus</name>
    <dbReference type="NCBI Taxonomy" id="29409"/>
    <lineage>
        <taxon>Bacteria</taxon>
        <taxon>Pseudomonadati</taxon>
        <taxon>Pseudomonadota</taxon>
        <taxon>Alphaproteobacteria</taxon>
        <taxon>Hyphomicrobiales</taxon>
        <taxon>Nitrobacteraceae</taxon>
        <taxon>Rhodoplanes</taxon>
    </lineage>
</organism>
<evidence type="ECO:0008006" key="3">
    <source>
        <dbReference type="Google" id="ProtNLM"/>
    </source>
</evidence>
<evidence type="ECO:0000313" key="1">
    <source>
        <dbReference type="EMBL" id="RAI31111.1"/>
    </source>
</evidence>
<evidence type="ECO:0000313" key="2">
    <source>
        <dbReference type="Proteomes" id="UP000249130"/>
    </source>
</evidence>
<name>A0A327JYK7_9BRAD</name>
<comment type="caution">
    <text evidence="1">The sequence shown here is derived from an EMBL/GenBank/DDBJ whole genome shotgun (WGS) entry which is preliminary data.</text>
</comment>
<reference evidence="1 2" key="1">
    <citation type="submission" date="2017-07" db="EMBL/GenBank/DDBJ databases">
        <title>Draft Genome Sequences of Select Purple Nonsulfur Bacteria.</title>
        <authorList>
            <person name="Lasarre B."/>
            <person name="Mckinlay J.B."/>
        </authorList>
    </citation>
    <scope>NUCLEOTIDE SEQUENCE [LARGE SCALE GENOMIC DNA]</scope>
    <source>
        <strain evidence="1 2">DSM 5909</strain>
    </source>
</reference>
<dbReference type="Proteomes" id="UP000249130">
    <property type="component" value="Unassembled WGS sequence"/>
</dbReference>
<dbReference type="AlphaFoldDB" id="A0A327JYK7"/>
<feature type="non-terminal residue" evidence="1">
    <location>
        <position position="81"/>
    </location>
</feature>
<proteinExistence type="predicted"/>